<dbReference type="Gene3D" id="2.80.10.50">
    <property type="match status" value="1"/>
</dbReference>
<dbReference type="RefSeq" id="WP_164317790.1">
    <property type="nucleotide sequence ID" value="NZ_BMNG01000009.1"/>
</dbReference>
<keyword evidence="2" id="KW-1185">Reference proteome</keyword>
<reference evidence="2" key="1">
    <citation type="journal article" date="2019" name="Int. J. Syst. Evol. Microbiol.">
        <title>The Global Catalogue of Microorganisms (GCM) 10K type strain sequencing project: providing services to taxonomists for standard genome sequencing and annotation.</title>
        <authorList>
            <consortium name="The Broad Institute Genomics Platform"/>
            <consortium name="The Broad Institute Genome Sequencing Center for Infectious Disease"/>
            <person name="Wu L."/>
            <person name="Ma J."/>
        </authorList>
    </citation>
    <scope>NUCLEOTIDE SEQUENCE [LARGE SCALE GENOMIC DNA]</scope>
    <source>
        <strain evidence="2">CGMCC 4.7349</strain>
    </source>
</reference>
<accession>A0ABQ2M6Z2</accession>
<proteinExistence type="predicted"/>
<evidence type="ECO:0000313" key="2">
    <source>
        <dbReference type="Proteomes" id="UP000656881"/>
    </source>
</evidence>
<comment type="caution">
    <text evidence="1">The sequence shown here is derived from an EMBL/GenBank/DDBJ whole genome shotgun (WGS) entry which is preliminary data.</text>
</comment>
<organism evidence="1 2">
    <name type="scientific">Streptomyces lasiicapitis</name>
    <dbReference type="NCBI Taxonomy" id="1923961"/>
    <lineage>
        <taxon>Bacteria</taxon>
        <taxon>Bacillati</taxon>
        <taxon>Actinomycetota</taxon>
        <taxon>Actinomycetes</taxon>
        <taxon>Kitasatosporales</taxon>
        <taxon>Streptomycetaceae</taxon>
        <taxon>Streptomyces</taxon>
    </lineage>
</organism>
<dbReference type="EMBL" id="BMNG01000009">
    <property type="protein sequence ID" value="GGO47954.1"/>
    <property type="molecule type" value="Genomic_DNA"/>
</dbReference>
<gene>
    <name evidence="1" type="ORF">GCM10012286_42440</name>
</gene>
<name>A0ABQ2M6Z2_9ACTN</name>
<dbReference type="Proteomes" id="UP000656881">
    <property type="component" value="Unassembled WGS sequence"/>
</dbReference>
<sequence>MANELKYGDQIHLQNGYNGWQGGYLDTIGHSSASGGKYNVATADTPTRGKGTGTWEILSASGKASGQPVLSGDLIHLRNLYGGDGGYLDTNGHASDVQKTAGAKYDVSTSQAKDRATGTGRWRIFAQTSAPADQNVRIGDVVHVWNTYGDNGGFLETNNQSPVQGGKLDLCTNAYFNRSSNVADWKIHKA</sequence>
<protein>
    <submittedName>
        <fullName evidence="1">Uncharacterized protein</fullName>
    </submittedName>
</protein>
<evidence type="ECO:0000313" key="1">
    <source>
        <dbReference type="EMBL" id="GGO47954.1"/>
    </source>
</evidence>